<evidence type="ECO:0000313" key="6">
    <source>
        <dbReference type="Proteomes" id="UP000472573"/>
    </source>
</evidence>
<dbReference type="SUPFAM" id="SSF55811">
    <property type="entry name" value="Nudix"/>
    <property type="match status" value="1"/>
</dbReference>
<keyword evidence="6" id="KW-1185">Reference proteome</keyword>
<evidence type="ECO:0000256" key="1">
    <source>
        <dbReference type="ARBA" id="ARBA00001946"/>
    </source>
</evidence>
<dbReference type="RefSeq" id="WP_081081354.1">
    <property type="nucleotide sequence ID" value="NZ_JABJXG010000010.1"/>
</dbReference>
<dbReference type="Proteomes" id="UP000743107">
    <property type="component" value="Unassembled WGS sequence"/>
</dbReference>
<gene>
    <name evidence="4" type="ORF">GBO79_06580</name>
    <name evidence="5" type="ORF">ITQ97_05660</name>
</gene>
<reference evidence="4" key="2">
    <citation type="submission" date="2019-12" db="EMBL/GenBank/DDBJ databases">
        <title>SpeciesPrimer: A bioinformatics pipeline dedicated to the design of qPCR primers for the quantification of bacterial species.</title>
        <authorList>
            <person name="Dreier M."/>
            <person name="Berthoud H."/>
            <person name="Shani N."/>
            <person name="Wechsler D."/>
            <person name="Junier P."/>
        </authorList>
    </citation>
    <scope>NUCLEOTIDE SEQUENCE</scope>
    <source>
        <strain evidence="4">FAM13073</strain>
    </source>
</reference>
<reference evidence="5" key="4">
    <citation type="submission" date="2020-11" db="EMBL/GenBank/DDBJ databases">
        <title>Antibiotic susceptibility profiles of Pediococcus pentosaceus from various origins and their implications for the safety assessment of strains with food-technology applications.</title>
        <authorList>
            <person name="Shani N."/>
            <person name="Oberhaensli S."/>
            <person name="Arias E."/>
        </authorList>
    </citation>
    <scope>NUCLEOTIDE SEQUENCE</scope>
    <source>
        <strain evidence="5">FAM 19164</strain>
    </source>
</reference>
<evidence type="ECO:0000256" key="2">
    <source>
        <dbReference type="ARBA" id="ARBA00022801"/>
    </source>
</evidence>
<name>A0A6L5A253_PEDPE</name>
<dbReference type="PANTHER" id="PTHR43046:SF16">
    <property type="entry name" value="ADP-RIBOSE PYROPHOSPHATASE YJHB-RELATED"/>
    <property type="match status" value="1"/>
</dbReference>
<dbReference type="AlphaFoldDB" id="A0A6L5A253"/>
<proteinExistence type="predicted"/>
<dbReference type="Proteomes" id="UP000472573">
    <property type="component" value="Unassembled WGS sequence"/>
</dbReference>
<organism evidence="5 7">
    <name type="scientific">Pediococcus pentosaceus</name>
    <dbReference type="NCBI Taxonomy" id="1255"/>
    <lineage>
        <taxon>Bacteria</taxon>
        <taxon>Bacillati</taxon>
        <taxon>Bacillota</taxon>
        <taxon>Bacilli</taxon>
        <taxon>Lactobacillales</taxon>
        <taxon>Lactobacillaceae</taxon>
        <taxon>Pediococcus</taxon>
    </lineage>
</organism>
<reference evidence="6" key="3">
    <citation type="submission" date="2020-03" db="EMBL/GenBank/DDBJ databases">
        <title>SpeciesPrimer: A bioinformatics pipeline dedicated to the design of qPCR primers for the quantification of bacterial species.</title>
        <authorList>
            <person name="Dreier M."/>
            <person name="Berthoud H."/>
            <person name="Shani N."/>
            <person name="Wechsler D."/>
            <person name="Junier P."/>
        </authorList>
    </citation>
    <scope>NUCLEOTIDE SEQUENCE [LARGE SCALE GENOMIC DNA]</scope>
    <source>
        <strain evidence="6">FAM13073</strain>
    </source>
</reference>
<dbReference type="GO" id="GO:0016787">
    <property type="term" value="F:hydrolase activity"/>
    <property type="evidence" value="ECO:0007669"/>
    <property type="project" value="UniProtKB-KW"/>
</dbReference>
<dbReference type="InterPro" id="IPR059176">
    <property type="entry name" value="UDP-X_N"/>
</dbReference>
<sequence>MDEKEFFQRLLAISNAGINYSKDPYDIERFEDIFQITQEFINSHLTQTNLKFEKEAGYPTPKVDVRALILDENDQILLVKDALAQTWALPGGFAEVGISPVENIVKEVHEETGLNVAVNNLIAVYDTNKSNPENSLAHYYKLIFYCKKLSGELTTSLETSSIAFFNLKELPELSTRRNTKKQIIECFKNRDQQTLIE</sequence>
<accession>A0A6L5A253</accession>
<dbReference type="PROSITE" id="PS51462">
    <property type="entry name" value="NUDIX"/>
    <property type="match status" value="1"/>
</dbReference>
<dbReference type="Gene3D" id="3.90.79.10">
    <property type="entry name" value="Nucleoside Triphosphate Pyrophosphohydrolase"/>
    <property type="match status" value="1"/>
</dbReference>
<dbReference type="InterPro" id="IPR000086">
    <property type="entry name" value="NUDIX_hydrolase_dom"/>
</dbReference>
<evidence type="ECO:0000313" key="7">
    <source>
        <dbReference type="Proteomes" id="UP000743107"/>
    </source>
</evidence>
<evidence type="ECO:0000313" key="5">
    <source>
        <dbReference type="EMBL" id="MBF7127290.1"/>
    </source>
</evidence>
<dbReference type="EMBL" id="JADOFV010000003">
    <property type="protein sequence ID" value="MBF7127290.1"/>
    <property type="molecule type" value="Genomic_DNA"/>
</dbReference>
<dbReference type="EMBL" id="WENB01000003">
    <property type="protein sequence ID" value="KAF0413615.1"/>
    <property type="molecule type" value="Genomic_DNA"/>
</dbReference>
<reference evidence="4" key="1">
    <citation type="submission" date="2019-10" db="EMBL/GenBank/DDBJ databases">
        <authorList>
            <person name="Irmler S."/>
            <person name="Berthoud H."/>
            <person name="Roetschi A."/>
            <person name="Arias E."/>
            <person name="Shani N."/>
            <person name="Wuethrich D."/>
            <person name="Bruggmann R."/>
        </authorList>
    </citation>
    <scope>NUCLEOTIDE SEQUENCE</scope>
    <source>
        <strain evidence="4">FAM13073</strain>
    </source>
</reference>
<comment type="caution">
    <text evidence="5">The sequence shown here is derived from an EMBL/GenBank/DDBJ whole genome shotgun (WGS) entry which is preliminary data.</text>
</comment>
<keyword evidence="2 5" id="KW-0378">Hydrolase</keyword>
<comment type="cofactor">
    <cofactor evidence="1">
        <name>Mg(2+)</name>
        <dbReference type="ChEBI" id="CHEBI:18420"/>
    </cofactor>
</comment>
<dbReference type="Gene3D" id="6.10.250.1120">
    <property type="match status" value="1"/>
</dbReference>
<feature type="domain" description="Nudix hydrolase" evidence="3">
    <location>
        <begin position="60"/>
        <end position="188"/>
    </location>
</feature>
<evidence type="ECO:0000313" key="4">
    <source>
        <dbReference type="EMBL" id="KAF0413615.1"/>
    </source>
</evidence>
<protein>
    <submittedName>
        <fullName evidence="4">NUDIX domain-containing protein</fullName>
    </submittedName>
    <submittedName>
        <fullName evidence="5">NUDIX hydrolase N-terminal domain-containing protein</fullName>
    </submittedName>
</protein>
<dbReference type="PANTHER" id="PTHR43046">
    <property type="entry name" value="GDP-MANNOSE MANNOSYL HYDROLASE"/>
    <property type="match status" value="1"/>
</dbReference>
<dbReference type="Pfam" id="PF12535">
    <property type="entry name" value="Nudix_N"/>
    <property type="match status" value="1"/>
</dbReference>
<evidence type="ECO:0000259" key="3">
    <source>
        <dbReference type="PROSITE" id="PS51462"/>
    </source>
</evidence>
<dbReference type="InterPro" id="IPR015797">
    <property type="entry name" value="NUDIX_hydrolase-like_dom_sf"/>
</dbReference>
<dbReference type="Pfam" id="PF00293">
    <property type="entry name" value="NUDIX"/>
    <property type="match status" value="1"/>
</dbReference>